<dbReference type="EMBL" id="CP002085">
    <property type="protein sequence ID" value="ADK85417.1"/>
    <property type="molecule type" value="Genomic_DNA"/>
</dbReference>
<accession>E1QIA0</accession>
<dbReference type="InterPro" id="IPR036388">
    <property type="entry name" value="WH-like_DNA-bd_sf"/>
</dbReference>
<dbReference type="RefSeq" id="WP_013258858.1">
    <property type="nucleotide sequence ID" value="NC_014365.1"/>
</dbReference>
<dbReference type="SUPFAM" id="SSF46785">
    <property type="entry name" value="Winged helix' DNA-binding domain"/>
    <property type="match status" value="1"/>
</dbReference>
<gene>
    <name evidence="1" type="ordered locus">Deba_2052</name>
</gene>
<dbReference type="HOGENOM" id="CLU_203781_0_0_7"/>
<dbReference type="InterPro" id="IPR036390">
    <property type="entry name" value="WH_DNA-bd_sf"/>
</dbReference>
<evidence type="ECO:0000313" key="2">
    <source>
        <dbReference type="Proteomes" id="UP000009047"/>
    </source>
</evidence>
<dbReference type="STRING" id="644282.Deba_2052"/>
<dbReference type="Gene3D" id="1.10.10.10">
    <property type="entry name" value="Winged helix-like DNA-binding domain superfamily/Winged helix DNA-binding domain"/>
    <property type="match status" value="1"/>
</dbReference>
<keyword evidence="2" id="KW-1185">Reference proteome</keyword>
<dbReference type="Proteomes" id="UP000009047">
    <property type="component" value="Chromosome"/>
</dbReference>
<evidence type="ECO:0000313" key="1">
    <source>
        <dbReference type="EMBL" id="ADK85417.1"/>
    </source>
</evidence>
<dbReference type="KEGG" id="dbr:Deba_2052"/>
<organism evidence="1 2">
    <name type="scientific">Desulfarculus baarsii (strain ATCC 33931 / DSM 2075 / LMG 7858 / VKM B-1802 / 2st14)</name>
    <dbReference type="NCBI Taxonomy" id="644282"/>
    <lineage>
        <taxon>Bacteria</taxon>
        <taxon>Pseudomonadati</taxon>
        <taxon>Thermodesulfobacteriota</taxon>
        <taxon>Desulfarculia</taxon>
        <taxon>Desulfarculales</taxon>
        <taxon>Desulfarculaceae</taxon>
        <taxon>Desulfarculus</taxon>
    </lineage>
</organism>
<proteinExistence type="predicted"/>
<name>E1QIA0_DESB2</name>
<protein>
    <submittedName>
        <fullName evidence="1">Uncharacterized protein</fullName>
    </submittedName>
</protein>
<dbReference type="AlphaFoldDB" id="E1QIA0"/>
<reference evidence="1 2" key="1">
    <citation type="journal article" date="2010" name="Stand. Genomic Sci.">
        <title>Complete genome sequence of Desulfarculus baarsii type strain (2st14).</title>
        <authorList>
            <person name="Sun H."/>
            <person name="Spring S."/>
            <person name="Lapidus A."/>
            <person name="Davenport K."/>
            <person name="Del Rio T.G."/>
            <person name="Tice H."/>
            <person name="Nolan M."/>
            <person name="Copeland A."/>
            <person name="Cheng J.F."/>
            <person name="Lucas S."/>
            <person name="Tapia R."/>
            <person name="Goodwin L."/>
            <person name="Pitluck S."/>
            <person name="Ivanova N."/>
            <person name="Pagani I."/>
            <person name="Mavromatis K."/>
            <person name="Ovchinnikova G."/>
            <person name="Pati A."/>
            <person name="Chen A."/>
            <person name="Palaniappan K."/>
            <person name="Hauser L."/>
            <person name="Chang Y.J."/>
            <person name="Jeffries C.D."/>
            <person name="Detter J.C."/>
            <person name="Han C."/>
            <person name="Rohde M."/>
            <person name="Brambilla E."/>
            <person name="Goker M."/>
            <person name="Woyke T."/>
            <person name="Bristow J."/>
            <person name="Eisen J.A."/>
            <person name="Markowitz V."/>
            <person name="Hugenholtz P."/>
            <person name="Kyrpides N.C."/>
            <person name="Klenk H.P."/>
            <person name="Land M."/>
        </authorList>
    </citation>
    <scope>NUCLEOTIDE SEQUENCE [LARGE SCALE GENOMIC DNA]</scope>
    <source>
        <strain evidence="2">ATCC 33931 / DSM 2075 / LMG 7858 / VKM B-1802 / 2st14</strain>
    </source>
</reference>
<dbReference type="eggNOG" id="COG1846">
    <property type="taxonomic scope" value="Bacteria"/>
</dbReference>
<dbReference type="OrthoDB" id="5524822at2"/>
<sequence>MASDAANKILQALGSGDGPFSGKEIAEITGLDSKQVSCQVGALKKKGFVESPVRCKYVITDAGKAELGN</sequence>